<comment type="caution">
    <text evidence="8">The sequence shown here is derived from an EMBL/GenBank/DDBJ whole genome shotgun (WGS) entry which is preliminary data.</text>
</comment>
<dbReference type="InterPro" id="IPR000719">
    <property type="entry name" value="Prot_kinase_dom"/>
</dbReference>
<keyword evidence="4 5" id="KW-0067">ATP-binding</keyword>
<feature type="compositionally biased region" description="Low complexity" evidence="6">
    <location>
        <begin position="291"/>
        <end position="323"/>
    </location>
</feature>
<feature type="region of interest" description="Disordered" evidence="6">
    <location>
        <begin position="278"/>
        <end position="340"/>
    </location>
</feature>
<dbReference type="SUPFAM" id="SSF56112">
    <property type="entry name" value="Protein kinase-like (PK-like)"/>
    <property type="match status" value="1"/>
</dbReference>
<evidence type="ECO:0000256" key="4">
    <source>
        <dbReference type="ARBA" id="ARBA00022840"/>
    </source>
</evidence>
<dbReference type="PANTHER" id="PTHR47151:SF2">
    <property type="entry name" value="AMINO ACID BINDING PROTEIN"/>
    <property type="match status" value="1"/>
</dbReference>
<evidence type="ECO:0000256" key="5">
    <source>
        <dbReference type="PROSITE-ProRule" id="PRU10141"/>
    </source>
</evidence>
<evidence type="ECO:0000313" key="9">
    <source>
        <dbReference type="Proteomes" id="UP001617351"/>
    </source>
</evidence>
<feature type="binding site" evidence="5">
    <location>
        <position position="43"/>
    </location>
    <ligand>
        <name>ATP</name>
        <dbReference type="ChEBI" id="CHEBI:30616"/>
    </ligand>
</feature>
<sequence length="751" mass="77692">MTEENTELVAGRYRLVERIGQGGMGRVWRGVDQQLFGREVAVKEILLPPGTEEADRAALLRRFTGEARAAVTISHPGIITVHDVVEHRGAPVIVMEFVRGPSLAAEIRDRGPLPVRRVAEIGAAVLDALAEAHAAQIVHRDIKPDNVLLAKDRVVLTDFGIAHLADSTTRLSHSGLVIGTPQYMPPEQLEGRRPTPANDLWALGATLYHAVEGCPPFGAEGLHALAVAVLTRPHRPPVLAGLLGPVLDALLVKDPAERASAVEAAGLLAAVLREEAHGATAPPVPTPVPAPAEQATPAGPSAPTVAAPTPTAVDPAASGRGSVPPVPEGPPTGPRRRLPGRRSVVVSAALAVLAAGGGLTWTLSRGDGEPGRGGPAAAEPVKVVIGVNAPLTGDMASFGQGIRNSADLAVRTANERRLVPGVTFEVRALDDGSLPAKGLENASRFAGAADVLGVVGPFTSSVARSLVPPLDRAGVVTVSPSNTDPVLTLGQDWAQGTRSRPHRGYFRTTPTDTAQGPFAARHLYRDAGKRKVFAVDDGSVHGTTLTAGFRREFTGLGGTVVGTAAVAAGDKDFTALAAQVKASGAEAVYFGGDYTAAAPLSRRLKESGAQIPLMGGDGILDTQFVKDNDRAEGDLATWLGVPAEETAAGRAFLARYAAAGFREDAGFYGAAAHDAAWAVIEGVRAVAAANGGTLPADARSKMPDAVGRVSFEGATGPVAFDAYGDIVNRQVTVYTVRAGAWENVKSGAYEP</sequence>
<dbReference type="InterPro" id="IPR011009">
    <property type="entry name" value="Kinase-like_dom_sf"/>
</dbReference>
<dbReference type="SUPFAM" id="SSF53822">
    <property type="entry name" value="Periplasmic binding protein-like I"/>
    <property type="match status" value="1"/>
</dbReference>
<dbReference type="Proteomes" id="UP001617351">
    <property type="component" value="Unassembled WGS sequence"/>
</dbReference>
<keyword evidence="3 5" id="KW-0547">Nucleotide-binding</keyword>
<evidence type="ECO:0000313" key="8">
    <source>
        <dbReference type="EMBL" id="MFJ2824631.1"/>
    </source>
</evidence>
<keyword evidence="8" id="KW-0808">Transferase</keyword>
<dbReference type="InterPro" id="IPR017441">
    <property type="entry name" value="Protein_kinase_ATP_BS"/>
</dbReference>
<proteinExistence type="inferred from homology"/>
<name>A0ABW8ERX8_STRT5</name>
<dbReference type="CDD" id="cd06342">
    <property type="entry name" value="PBP1_ABC_LIVBP-like"/>
    <property type="match status" value="1"/>
</dbReference>
<organism evidence="8 9">
    <name type="scientific">Streptomyces toxytricini</name>
    <name type="common">Actinomyces toxytricini</name>
    <dbReference type="NCBI Taxonomy" id="67369"/>
    <lineage>
        <taxon>Bacteria</taxon>
        <taxon>Bacillati</taxon>
        <taxon>Actinomycetota</taxon>
        <taxon>Actinomycetes</taxon>
        <taxon>Kitasatosporales</taxon>
        <taxon>Streptomycetaceae</taxon>
        <taxon>Streptomyces</taxon>
    </lineage>
</organism>
<keyword evidence="9" id="KW-1185">Reference proteome</keyword>
<protein>
    <submittedName>
        <fullName evidence="8">Bifunctional serine/threonine-protein kinase/ABC transporter substrate-binding protein</fullName>
    </submittedName>
</protein>
<dbReference type="Pfam" id="PF13458">
    <property type="entry name" value="Peripla_BP_6"/>
    <property type="match status" value="1"/>
</dbReference>
<dbReference type="Gene3D" id="3.30.200.20">
    <property type="entry name" value="Phosphorylase Kinase, domain 1"/>
    <property type="match status" value="1"/>
</dbReference>
<dbReference type="GO" id="GO:0016301">
    <property type="term" value="F:kinase activity"/>
    <property type="evidence" value="ECO:0007669"/>
    <property type="project" value="UniProtKB-KW"/>
</dbReference>
<evidence type="ECO:0000256" key="6">
    <source>
        <dbReference type="SAM" id="MobiDB-lite"/>
    </source>
</evidence>
<dbReference type="EMBL" id="JBIUYY010000013">
    <property type="protein sequence ID" value="MFJ2824631.1"/>
    <property type="molecule type" value="Genomic_DNA"/>
</dbReference>
<evidence type="ECO:0000256" key="1">
    <source>
        <dbReference type="ARBA" id="ARBA00010062"/>
    </source>
</evidence>
<dbReference type="RefSeq" id="WP_402385160.1">
    <property type="nucleotide sequence ID" value="NZ_JBIUYY010000013.1"/>
</dbReference>
<dbReference type="PROSITE" id="PS00107">
    <property type="entry name" value="PROTEIN_KINASE_ATP"/>
    <property type="match status" value="1"/>
</dbReference>
<dbReference type="PANTHER" id="PTHR47151">
    <property type="entry name" value="LEU/ILE/VAL-BINDING ABC TRANSPORTER SUBUNIT"/>
    <property type="match status" value="1"/>
</dbReference>
<keyword evidence="8" id="KW-0418">Kinase</keyword>
<dbReference type="SMART" id="SM00220">
    <property type="entry name" value="S_TKc"/>
    <property type="match status" value="1"/>
</dbReference>
<gene>
    <name evidence="8" type="ORF">ACIO7M_26425</name>
</gene>
<evidence type="ECO:0000256" key="2">
    <source>
        <dbReference type="ARBA" id="ARBA00022729"/>
    </source>
</evidence>
<feature type="domain" description="Protein kinase" evidence="7">
    <location>
        <begin position="13"/>
        <end position="272"/>
    </location>
</feature>
<feature type="compositionally biased region" description="Pro residues" evidence="6">
    <location>
        <begin position="324"/>
        <end position="333"/>
    </location>
</feature>
<comment type="similarity">
    <text evidence="1">Belongs to the leucine-binding protein family.</text>
</comment>
<evidence type="ECO:0000259" key="7">
    <source>
        <dbReference type="PROSITE" id="PS50011"/>
    </source>
</evidence>
<dbReference type="PROSITE" id="PS00108">
    <property type="entry name" value="PROTEIN_KINASE_ST"/>
    <property type="match status" value="1"/>
</dbReference>
<dbReference type="Gene3D" id="1.10.510.10">
    <property type="entry name" value="Transferase(Phosphotransferase) domain 1"/>
    <property type="match status" value="1"/>
</dbReference>
<keyword evidence="2" id="KW-0732">Signal</keyword>
<reference evidence="8 9" key="1">
    <citation type="submission" date="2024-10" db="EMBL/GenBank/DDBJ databases">
        <title>The Natural Products Discovery Center: Release of the First 8490 Sequenced Strains for Exploring Actinobacteria Biosynthetic Diversity.</title>
        <authorList>
            <person name="Kalkreuter E."/>
            <person name="Kautsar S.A."/>
            <person name="Yang D."/>
            <person name="Bader C.D."/>
            <person name="Teijaro C.N."/>
            <person name="Fluegel L."/>
            <person name="Davis C.M."/>
            <person name="Simpson J.R."/>
            <person name="Lauterbach L."/>
            <person name="Steele A.D."/>
            <person name="Gui C."/>
            <person name="Meng S."/>
            <person name="Li G."/>
            <person name="Viehrig K."/>
            <person name="Ye F."/>
            <person name="Su P."/>
            <person name="Kiefer A.F."/>
            <person name="Nichols A."/>
            <person name="Cepeda A.J."/>
            <person name="Yan W."/>
            <person name="Fan B."/>
            <person name="Jiang Y."/>
            <person name="Adhikari A."/>
            <person name="Zheng C.-J."/>
            <person name="Schuster L."/>
            <person name="Cowan T.M."/>
            <person name="Smanski M.J."/>
            <person name="Chevrette M.G."/>
            <person name="De Carvalho L.P.S."/>
            <person name="Shen B."/>
        </authorList>
    </citation>
    <scope>NUCLEOTIDE SEQUENCE [LARGE SCALE GENOMIC DNA]</scope>
    <source>
        <strain evidence="8 9">NPDC087220</strain>
    </source>
</reference>
<evidence type="ECO:0000256" key="3">
    <source>
        <dbReference type="ARBA" id="ARBA00022741"/>
    </source>
</evidence>
<dbReference type="InterPro" id="IPR008271">
    <property type="entry name" value="Ser/Thr_kinase_AS"/>
</dbReference>
<dbReference type="Gene3D" id="3.40.50.2300">
    <property type="match status" value="2"/>
</dbReference>
<dbReference type="InterPro" id="IPR028082">
    <property type="entry name" value="Peripla_BP_I"/>
</dbReference>
<accession>A0ABW8ERX8</accession>
<dbReference type="InterPro" id="IPR028081">
    <property type="entry name" value="Leu-bd"/>
</dbReference>
<dbReference type="PROSITE" id="PS50011">
    <property type="entry name" value="PROTEIN_KINASE_DOM"/>
    <property type="match status" value="1"/>
</dbReference>
<dbReference type="CDD" id="cd14014">
    <property type="entry name" value="STKc_PknB_like"/>
    <property type="match status" value="1"/>
</dbReference>
<dbReference type="Pfam" id="PF00069">
    <property type="entry name" value="Pkinase"/>
    <property type="match status" value="1"/>
</dbReference>